<dbReference type="SUPFAM" id="SSF140500">
    <property type="entry name" value="BAS1536-like"/>
    <property type="match status" value="1"/>
</dbReference>
<dbReference type="EMBL" id="JAXOFX010000003">
    <property type="protein sequence ID" value="MDZ5471367.1"/>
    <property type="molecule type" value="Genomic_DNA"/>
</dbReference>
<proteinExistence type="predicted"/>
<keyword evidence="2" id="KW-1185">Reference proteome</keyword>
<dbReference type="RefSeq" id="WP_322445663.1">
    <property type="nucleotide sequence ID" value="NZ_JAXOFX010000003.1"/>
</dbReference>
<dbReference type="InterPro" id="IPR036638">
    <property type="entry name" value="HLH_DNA-bd_sf"/>
</dbReference>
<comment type="caution">
    <text evidence="1">The sequence shown here is derived from an EMBL/GenBank/DDBJ whole genome shotgun (WGS) entry which is preliminary data.</text>
</comment>
<dbReference type="InterPro" id="IPR053028">
    <property type="entry name" value="Spo0E-like_phosphatase"/>
</dbReference>
<dbReference type="InterPro" id="IPR018540">
    <property type="entry name" value="Spo0E-like"/>
</dbReference>
<dbReference type="Pfam" id="PF09388">
    <property type="entry name" value="SpoOE-like"/>
    <property type="match status" value="1"/>
</dbReference>
<evidence type="ECO:0000313" key="2">
    <source>
        <dbReference type="Proteomes" id="UP001290455"/>
    </source>
</evidence>
<reference evidence="1 2" key="1">
    <citation type="submission" date="2023-11" db="EMBL/GenBank/DDBJ databases">
        <title>Bacillus jintuensis, isolated from a mudflat on the Beibu Gulf coast.</title>
        <authorList>
            <person name="Li M."/>
        </authorList>
    </citation>
    <scope>NUCLEOTIDE SEQUENCE [LARGE SCALE GENOMIC DNA]</scope>
    <source>
        <strain evidence="1 2">31A1R</strain>
    </source>
</reference>
<dbReference type="Gene3D" id="4.10.280.10">
    <property type="entry name" value="Helix-loop-helix DNA-binding domain"/>
    <property type="match status" value="1"/>
</dbReference>
<dbReference type="Proteomes" id="UP001290455">
    <property type="component" value="Unassembled WGS sequence"/>
</dbReference>
<organism evidence="1 2">
    <name type="scientific">Robertmurraya mangrovi</name>
    <dbReference type="NCBI Taxonomy" id="3098077"/>
    <lineage>
        <taxon>Bacteria</taxon>
        <taxon>Bacillati</taxon>
        <taxon>Bacillota</taxon>
        <taxon>Bacilli</taxon>
        <taxon>Bacillales</taxon>
        <taxon>Bacillaceae</taxon>
        <taxon>Robertmurraya</taxon>
    </lineage>
</organism>
<sequence>MEVALDITLTDLQQQIQREREGLIQLGLQYGLLHPFTIQKSQELDVLIVLYQKKVLNQ</sequence>
<name>A0ABU5IW49_9BACI</name>
<dbReference type="PANTHER" id="PTHR41263:SF1">
    <property type="entry name" value="ASPARTYL-PHOSPHATE PHOSPHATASE YISI"/>
    <property type="match status" value="1"/>
</dbReference>
<gene>
    <name evidence="1" type="ORF">SM124_06365</name>
</gene>
<dbReference type="PANTHER" id="PTHR41263">
    <property type="entry name" value="ASPARTYL-PHOSPHATE PHOSPHATASE YISI"/>
    <property type="match status" value="1"/>
</dbReference>
<dbReference type="InterPro" id="IPR037208">
    <property type="entry name" value="Spo0E-like_sf"/>
</dbReference>
<accession>A0ABU5IW49</accession>
<evidence type="ECO:0000313" key="1">
    <source>
        <dbReference type="EMBL" id="MDZ5471367.1"/>
    </source>
</evidence>
<protein>
    <submittedName>
        <fullName evidence="1">Aspartyl-phosphate phosphatase Spo0E family protein</fullName>
    </submittedName>
</protein>